<accession>A0A196S505</accession>
<evidence type="ECO:0000313" key="3">
    <source>
        <dbReference type="Proteomes" id="UP000078348"/>
    </source>
</evidence>
<feature type="region of interest" description="Disordered" evidence="1">
    <location>
        <begin position="99"/>
        <end position="121"/>
    </location>
</feature>
<sequence>MIATINTRNTLSVAIIDLLRRYHQMKQSDIVAIIGKNVDHLTKNCGRHYSGSTERIVSGALYASKAFVQIGHSLWTIDPAQANELEREIYERFLERETHRKRKRHTHTPAPPPPPPVQNSTEQIELCLARALREMRSEQQKAKQGEADVLPFLPVGGAPLPAGEEPEQFQEHAAEDPFSFLQQDPFESVSIQDCMHEMTVKLGDEGFCFVMQFFNYFRQYLTDPAAMASRAVPRIDTVLEELRDAPKTPAAGAMVMSNMEDMADGAAYEGKRRRASIQEDTIFNDSGLNLSLGLGLSGEPISGYTSGLMPIPPVTWQPSLPREGISANAPIPRYFVPIITPTNPSIPISMNIPMTTVFDQDPSQSMPGKMADAARPHTVSSHPN</sequence>
<protein>
    <submittedName>
        <fullName evidence="2">Uncharacterized protein</fullName>
    </submittedName>
</protein>
<keyword evidence="3" id="KW-1185">Reference proteome</keyword>
<dbReference type="AlphaFoldDB" id="A0A196S505"/>
<gene>
    <name evidence="2" type="ORF">AV274_6156</name>
</gene>
<dbReference type="EMBL" id="LXWW01000560">
    <property type="protein sequence ID" value="OAO12173.1"/>
    <property type="molecule type" value="Genomic_DNA"/>
</dbReference>
<organism evidence="2 3">
    <name type="scientific">Blastocystis sp. subtype 1 (strain ATCC 50177 / NandII)</name>
    <dbReference type="NCBI Taxonomy" id="478820"/>
    <lineage>
        <taxon>Eukaryota</taxon>
        <taxon>Sar</taxon>
        <taxon>Stramenopiles</taxon>
        <taxon>Bigyra</taxon>
        <taxon>Opalozoa</taxon>
        <taxon>Opalinata</taxon>
        <taxon>Blastocystidae</taxon>
        <taxon>Blastocystis</taxon>
    </lineage>
</organism>
<reference evidence="2 3" key="1">
    <citation type="submission" date="2016-05" db="EMBL/GenBank/DDBJ databases">
        <title>Nuclear genome of Blastocystis sp. subtype 1 NandII.</title>
        <authorList>
            <person name="Gentekaki E."/>
            <person name="Curtis B."/>
            <person name="Stairs C."/>
            <person name="Eme L."/>
            <person name="Herman E."/>
            <person name="Klimes V."/>
            <person name="Arias M.C."/>
            <person name="Elias M."/>
            <person name="Hilliou F."/>
            <person name="Klute M."/>
            <person name="Malik S.-B."/>
            <person name="Pightling A."/>
            <person name="Rachubinski R."/>
            <person name="Salas D."/>
            <person name="Schlacht A."/>
            <person name="Suga H."/>
            <person name="Archibald J."/>
            <person name="Ball S.G."/>
            <person name="Clark G."/>
            <person name="Dacks J."/>
            <person name="Van Der Giezen M."/>
            <person name="Tsaousis A."/>
            <person name="Roger A."/>
        </authorList>
    </citation>
    <scope>NUCLEOTIDE SEQUENCE [LARGE SCALE GENOMIC DNA]</scope>
    <source>
        <strain evidence="3">ATCC 50177 / NandII</strain>
    </source>
</reference>
<evidence type="ECO:0000313" key="2">
    <source>
        <dbReference type="EMBL" id="OAO12173.1"/>
    </source>
</evidence>
<proteinExistence type="predicted"/>
<name>A0A196S505_BLAHN</name>
<comment type="caution">
    <text evidence="2">The sequence shown here is derived from an EMBL/GenBank/DDBJ whole genome shotgun (WGS) entry which is preliminary data.</text>
</comment>
<evidence type="ECO:0000256" key="1">
    <source>
        <dbReference type="SAM" id="MobiDB-lite"/>
    </source>
</evidence>
<dbReference type="Proteomes" id="UP000078348">
    <property type="component" value="Unassembled WGS sequence"/>
</dbReference>
<feature type="region of interest" description="Disordered" evidence="1">
    <location>
        <begin position="361"/>
        <end position="384"/>
    </location>
</feature>